<dbReference type="Pfam" id="PF08718">
    <property type="entry name" value="GLTP"/>
    <property type="match status" value="1"/>
</dbReference>
<evidence type="ECO:0000256" key="1">
    <source>
        <dbReference type="ARBA" id="ARBA00004170"/>
    </source>
</evidence>
<dbReference type="GeneTree" id="ENSGT00940000157288"/>
<dbReference type="GO" id="GO:0005794">
    <property type="term" value="C:Golgi apparatus"/>
    <property type="evidence" value="ECO:0007669"/>
    <property type="project" value="UniProtKB-SubCell"/>
</dbReference>
<dbReference type="InterPro" id="IPR001849">
    <property type="entry name" value="PH_domain"/>
</dbReference>
<reference evidence="8" key="1">
    <citation type="submission" date="2025-08" db="UniProtKB">
        <authorList>
            <consortium name="Ensembl"/>
        </authorList>
    </citation>
    <scope>IDENTIFICATION</scope>
</reference>
<dbReference type="Proteomes" id="UP000694568">
    <property type="component" value="Unplaced"/>
</dbReference>
<dbReference type="SMART" id="SM00233">
    <property type="entry name" value="PH"/>
    <property type="match status" value="1"/>
</dbReference>
<proteinExistence type="predicted"/>
<evidence type="ECO:0000259" key="7">
    <source>
        <dbReference type="PROSITE" id="PS50003"/>
    </source>
</evidence>
<keyword evidence="9" id="KW-1185">Reference proteome</keyword>
<evidence type="ECO:0000256" key="2">
    <source>
        <dbReference type="ARBA" id="ARBA00004198"/>
    </source>
</evidence>
<evidence type="ECO:0000313" key="9">
    <source>
        <dbReference type="Proteomes" id="UP000694568"/>
    </source>
</evidence>
<dbReference type="CDD" id="cd01247">
    <property type="entry name" value="PH_FAPP1_FAPP2"/>
    <property type="match status" value="1"/>
</dbReference>
<reference evidence="8" key="2">
    <citation type="submission" date="2025-09" db="UniProtKB">
        <authorList>
            <consortium name="Ensembl"/>
        </authorList>
    </citation>
    <scope>IDENTIFICATION</scope>
</reference>
<accession>A0A8C9X2D3</accession>
<dbReference type="AlphaFoldDB" id="A0A8C9X2D3"/>
<evidence type="ECO:0000256" key="4">
    <source>
        <dbReference type="ARBA" id="ARBA00022448"/>
    </source>
</evidence>
<sequence>MEGMLHKWTNYISGWQPRWFVLDGGTLSYYDSQEDAWKGCKGSIKISVCEIQVHSSDSTRVDLTIPGEQYFYLRAINAAERQKWLVALGTSKACLTDNRTKREKELHENTEALKTKMSELRLYCDLLLQQVNKIKENDELADTAETGIDTGNMVKSTCTTFLKTLEECMQIANRSFSTDMATQSPPGSPPVAAIKSQKVHLSPLMSNVVQPWHQQEAPEDTEQVETFFSTMSHRFSDIRLDDDNGIPTQEFLDSCYAIVPVLDKLGSTVFAPVKMDFVGNIKKIHQKLMSEPDSFPTLQSIVLHEVQTENSRVRNSATEALLWLRRGLTFLKEFLSEVNAGEQDIHGALNNAYGKTLRQYHGWVVRGVFALALRAAPSYQSFAAALVSRAGDELKGGFTSGVHRDLGLYLPAMEKQLAILDALYEEYNLESDEVV</sequence>
<dbReference type="GO" id="GO:0016020">
    <property type="term" value="C:membrane"/>
    <property type="evidence" value="ECO:0007669"/>
    <property type="project" value="UniProtKB-SubCell"/>
</dbReference>
<dbReference type="Pfam" id="PF00169">
    <property type="entry name" value="PH"/>
    <property type="match status" value="1"/>
</dbReference>
<dbReference type="FunFam" id="1.10.3520.10:FF:000001">
    <property type="entry name" value="Pleckstrin domain-containing family A member 8"/>
    <property type="match status" value="1"/>
</dbReference>
<evidence type="ECO:0000313" key="8">
    <source>
        <dbReference type="Ensembl" id="ENSSLUP00000003971.1"/>
    </source>
</evidence>
<comment type="subcellular location">
    <subcellularLocation>
        <location evidence="2">Golgi apparatus</location>
        <location evidence="2">trans-Golgi network membrane</location>
    </subcellularLocation>
    <subcellularLocation>
        <location evidence="1">Membrane</location>
        <topology evidence="1">Peripheral membrane protein</topology>
    </subcellularLocation>
</comment>
<keyword evidence="6" id="KW-0472">Membrane</keyword>
<dbReference type="PANTHER" id="PTHR10219">
    <property type="entry name" value="GLYCOLIPID TRANSFER PROTEIN-RELATED"/>
    <property type="match status" value="1"/>
</dbReference>
<dbReference type="InterPro" id="IPR011993">
    <property type="entry name" value="PH-like_dom_sf"/>
</dbReference>
<dbReference type="GO" id="GO:1902388">
    <property type="term" value="F:ceramide 1-phosphate transfer activity"/>
    <property type="evidence" value="ECO:0007669"/>
    <property type="project" value="TreeGrafter"/>
</dbReference>
<keyword evidence="4" id="KW-0813">Transport</keyword>
<organism evidence="8 9">
    <name type="scientific">Sander lucioperca</name>
    <name type="common">Pike-perch</name>
    <name type="synonym">Perca lucioperca</name>
    <dbReference type="NCBI Taxonomy" id="283035"/>
    <lineage>
        <taxon>Eukaryota</taxon>
        <taxon>Metazoa</taxon>
        <taxon>Chordata</taxon>
        <taxon>Craniata</taxon>
        <taxon>Vertebrata</taxon>
        <taxon>Euteleostomi</taxon>
        <taxon>Actinopterygii</taxon>
        <taxon>Neopterygii</taxon>
        <taxon>Teleostei</taxon>
        <taxon>Neoteleostei</taxon>
        <taxon>Acanthomorphata</taxon>
        <taxon>Eupercaria</taxon>
        <taxon>Perciformes</taxon>
        <taxon>Percoidei</taxon>
        <taxon>Percidae</taxon>
        <taxon>Luciopercinae</taxon>
        <taxon>Sander</taxon>
    </lineage>
</organism>
<dbReference type="Gene3D" id="1.10.3520.10">
    <property type="entry name" value="Glycolipid transfer protein"/>
    <property type="match status" value="1"/>
</dbReference>
<evidence type="ECO:0000256" key="3">
    <source>
        <dbReference type="ARBA" id="ARBA00016588"/>
    </source>
</evidence>
<dbReference type="InterPro" id="IPR014830">
    <property type="entry name" value="Glycolipid_transfer_prot_dom"/>
</dbReference>
<dbReference type="PANTHER" id="PTHR10219:SF25">
    <property type="entry name" value="PLECKSTRIN HOMOLOGY DOMAIN-CONTAINING FAMILY A MEMBER 8"/>
    <property type="match status" value="1"/>
</dbReference>
<protein>
    <recommendedName>
        <fullName evidence="3">Pleckstrin homology domain-containing family A member 8</fullName>
    </recommendedName>
</protein>
<dbReference type="SUPFAM" id="SSF50729">
    <property type="entry name" value="PH domain-like"/>
    <property type="match status" value="1"/>
</dbReference>
<dbReference type="FunFam" id="2.30.29.30:FF:000085">
    <property type="entry name" value="Pleckstrin homology domain-containing family A member 8"/>
    <property type="match status" value="1"/>
</dbReference>
<evidence type="ECO:0000256" key="6">
    <source>
        <dbReference type="ARBA" id="ARBA00023136"/>
    </source>
</evidence>
<feature type="domain" description="PH" evidence="7">
    <location>
        <begin position="1"/>
        <end position="93"/>
    </location>
</feature>
<dbReference type="InterPro" id="IPR036497">
    <property type="entry name" value="GLTP_sf"/>
</dbReference>
<evidence type="ECO:0000256" key="5">
    <source>
        <dbReference type="ARBA" id="ARBA00023034"/>
    </source>
</evidence>
<dbReference type="PROSITE" id="PS50003">
    <property type="entry name" value="PH_DOMAIN"/>
    <property type="match status" value="1"/>
</dbReference>
<dbReference type="SUPFAM" id="SSF110004">
    <property type="entry name" value="Glycolipid transfer protein, GLTP"/>
    <property type="match status" value="1"/>
</dbReference>
<name>A0A8C9X2D3_SANLU</name>
<dbReference type="GO" id="GO:0005829">
    <property type="term" value="C:cytosol"/>
    <property type="evidence" value="ECO:0007669"/>
    <property type="project" value="TreeGrafter"/>
</dbReference>
<gene>
    <name evidence="8" type="primary">plekha8</name>
</gene>
<dbReference type="Gene3D" id="2.30.29.30">
    <property type="entry name" value="Pleckstrin-homology domain (PH domain)/Phosphotyrosine-binding domain (PTB)"/>
    <property type="match status" value="1"/>
</dbReference>
<dbReference type="GO" id="GO:1902387">
    <property type="term" value="F:ceramide 1-phosphate binding"/>
    <property type="evidence" value="ECO:0007669"/>
    <property type="project" value="TreeGrafter"/>
</dbReference>
<keyword evidence="5" id="KW-0333">Golgi apparatus</keyword>
<dbReference type="Ensembl" id="ENSSLUT00000004096.1">
    <property type="protein sequence ID" value="ENSSLUP00000003971.1"/>
    <property type="gene ID" value="ENSSLUG00000001749.1"/>
</dbReference>